<dbReference type="InterPro" id="IPR017853">
    <property type="entry name" value="GH"/>
</dbReference>
<evidence type="ECO:0000256" key="3">
    <source>
        <dbReference type="ARBA" id="ARBA00023295"/>
    </source>
</evidence>
<organism evidence="7 8">
    <name type="scientific">Kingdonia uniflora</name>
    <dbReference type="NCBI Taxonomy" id="39325"/>
    <lineage>
        <taxon>Eukaryota</taxon>
        <taxon>Viridiplantae</taxon>
        <taxon>Streptophyta</taxon>
        <taxon>Embryophyta</taxon>
        <taxon>Tracheophyta</taxon>
        <taxon>Spermatophyta</taxon>
        <taxon>Magnoliopsida</taxon>
        <taxon>Ranunculales</taxon>
        <taxon>Circaeasteraceae</taxon>
        <taxon>Kingdonia</taxon>
    </lineage>
</organism>
<evidence type="ECO:0000313" key="8">
    <source>
        <dbReference type="Proteomes" id="UP000541444"/>
    </source>
</evidence>
<feature type="chain" id="PRO_5029696432" description="Glucan endo-1,3-beta-D-glucosidase" evidence="6">
    <location>
        <begin position="23"/>
        <end position="349"/>
    </location>
</feature>
<dbReference type="EMBL" id="JACGCM010000271">
    <property type="protein sequence ID" value="KAF6174376.1"/>
    <property type="molecule type" value="Genomic_DNA"/>
</dbReference>
<evidence type="ECO:0000256" key="4">
    <source>
        <dbReference type="RuleBase" id="RU004335"/>
    </source>
</evidence>
<evidence type="ECO:0000256" key="6">
    <source>
        <dbReference type="SAM" id="SignalP"/>
    </source>
</evidence>
<keyword evidence="3 5" id="KW-0326">Glycosidase</keyword>
<keyword evidence="2 5" id="KW-0378">Hydrolase</keyword>
<dbReference type="GO" id="GO:0005975">
    <property type="term" value="P:carbohydrate metabolic process"/>
    <property type="evidence" value="ECO:0007669"/>
    <property type="project" value="InterPro"/>
</dbReference>
<proteinExistence type="inferred from homology"/>
<protein>
    <recommendedName>
        <fullName evidence="9">Glucan endo-1,3-beta-D-glucosidase</fullName>
    </recommendedName>
</protein>
<dbReference type="Gene3D" id="3.20.20.80">
    <property type="entry name" value="Glycosidases"/>
    <property type="match status" value="1"/>
</dbReference>
<dbReference type="PANTHER" id="PTHR32227">
    <property type="entry name" value="GLUCAN ENDO-1,3-BETA-GLUCOSIDASE BG1-RELATED-RELATED"/>
    <property type="match status" value="1"/>
</dbReference>
<dbReference type="Proteomes" id="UP000541444">
    <property type="component" value="Unassembled WGS sequence"/>
</dbReference>
<evidence type="ECO:0000313" key="7">
    <source>
        <dbReference type="EMBL" id="KAF6174376.1"/>
    </source>
</evidence>
<dbReference type="SUPFAM" id="SSF51445">
    <property type="entry name" value="(Trans)glycosidases"/>
    <property type="match status" value="1"/>
</dbReference>
<sequence length="349" mass="38903">MAPTFHLLYLAILLAIIKGGSSSVGVCYSIWGNGSNFASPANVVEMYQSNNISRMRLYEPNHMVFDSLQSSGIQVVVGVRREDISLLAMSYDAADLWVQRNIRNYWPYVHFRYITVGNEDIPGSYAQFVLPAIQNLHNALRVDGLWHRIKVTTVVSPSVLSVSSPPSAATFSDNTIEYMAPIVRYLYSIGAPLLTNVYPYFGYVENPIAVPLPYALFTSKNNKLLDSGLVYTNFFDVTVDAFYASLEKVGVTGVPVAVAETGWPSNGRNSAATIWNSWVYITNLIRHVMSSQGTPRRPGEPIETYLFAMFNEEWKLGGLRENHFGLFNSDLSPVYPLDFMTSCTTPICI</sequence>
<evidence type="ECO:0000256" key="2">
    <source>
        <dbReference type="ARBA" id="ARBA00022801"/>
    </source>
</evidence>
<dbReference type="Pfam" id="PF00332">
    <property type="entry name" value="Glyco_hydro_17"/>
    <property type="match status" value="1"/>
</dbReference>
<keyword evidence="6" id="KW-0732">Signal</keyword>
<comment type="caution">
    <text evidence="7">The sequence shown here is derived from an EMBL/GenBank/DDBJ whole genome shotgun (WGS) entry which is preliminary data.</text>
</comment>
<evidence type="ECO:0008006" key="9">
    <source>
        <dbReference type="Google" id="ProtNLM"/>
    </source>
</evidence>
<evidence type="ECO:0000256" key="5">
    <source>
        <dbReference type="RuleBase" id="RU004336"/>
    </source>
</evidence>
<reference evidence="7 8" key="1">
    <citation type="journal article" date="2020" name="IScience">
        <title>Genome Sequencing of the Endangered Kingdonia uniflora (Circaeasteraceae, Ranunculales) Reveals Potential Mechanisms of Evolutionary Specialization.</title>
        <authorList>
            <person name="Sun Y."/>
            <person name="Deng T."/>
            <person name="Zhang A."/>
            <person name="Moore M.J."/>
            <person name="Landis J.B."/>
            <person name="Lin N."/>
            <person name="Zhang H."/>
            <person name="Zhang X."/>
            <person name="Huang J."/>
            <person name="Zhang X."/>
            <person name="Sun H."/>
            <person name="Wang H."/>
        </authorList>
    </citation>
    <scope>NUCLEOTIDE SEQUENCE [LARGE SCALE GENOMIC DNA]</scope>
    <source>
        <strain evidence="7">TB1705</strain>
        <tissue evidence="7">Leaf</tissue>
    </source>
</reference>
<gene>
    <name evidence="7" type="ORF">GIB67_027847</name>
</gene>
<dbReference type="GO" id="GO:0004553">
    <property type="term" value="F:hydrolase activity, hydrolyzing O-glycosyl compounds"/>
    <property type="evidence" value="ECO:0007669"/>
    <property type="project" value="InterPro"/>
</dbReference>
<dbReference type="InterPro" id="IPR044965">
    <property type="entry name" value="Glyco_hydro_17_plant"/>
</dbReference>
<name>A0A7J7P4J0_9MAGN</name>
<dbReference type="OrthoDB" id="941679at2759"/>
<evidence type="ECO:0000256" key="1">
    <source>
        <dbReference type="ARBA" id="ARBA00008773"/>
    </source>
</evidence>
<dbReference type="FunFam" id="3.20.20.80:FF:000010">
    <property type="entry name" value="glucan endo-1,3-beta-glucosidase, basic"/>
    <property type="match status" value="1"/>
</dbReference>
<dbReference type="InterPro" id="IPR000490">
    <property type="entry name" value="Glyco_hydro_17"/>
</dbReference>
<comment type="similarity">
    <text evidence="1 4">Belongs to the glycosyl hydrolase 17 family.</text>
</comment>
<feature type="signal peptide" evidence="6">
    <location>
        <begin position="1"/>
        <end position="22"/>
    </location>
</feature>
<dbReference type="PROSITE" id="PS00587">
    <property type="entry name" value="GLYCOSYL_HYDROL_F17"/>
    <property type="match status" value="1"/>
</dbReference>
<dbReference type="AlphaFoldDB" id="A0A7J7P4J0"/>
<keyword evidence="8" id="KW-1185">Reference proteome</keyword>
<accession>A0A7J7P4J0</accession>